<dbReference type="EMBL" id="MU006224">
    <property type="protein sequence ID" value="KAF2827200.1"/>
    <property type="molecule type" value="Genomic_DNA"/>
</dbReference>
<gene>
    <name evidence="1" type="ORF">CC86DRAFT_369395</name>
</gene>
<dbReference type="Proteomes" id="UP000799424">
    <property type="component" value="Unassembled WGS sequence"/>
</dbReference>
<proteinExistence type="predicted"/>
<keyword evidence="2" id="KW-1185">Reference proteome</keyword>
<evidence type="ECO:0000313" key="2">
    <source>
        <dbReference type="Proteomes" id="UP000799424"/>
    </source>
</evidence>
<reference evidence="1" key="1">
    <citation type="journal article" date="2020" name="Stud. Mycol.">
        <title>101 Dothideomycetes genomes: a test case for predicting lifestyles and emergence of pathogens.</title>
        <authorList>
            <person name="Haridas S."/>
            <person name="Albert R."/>
            <person name="Binder M."/>
            <person name="Bloem J."/>
            <person name="Labutti K."/>
            <person name="Salamov A."/>
            <person name="Andreopoulos B."/>
            <person name="Baker S."/>
            <person name="Barry K."/>
            <person name="Bills G."/>
            <person name="Bluhm B."/>
            <person name="Cannon C."/>
            <person name="Castanera R."/>
            <person name="Culley D."/>
            <person name="Daum C."/>
            <person name="Ezra D."/>
            <person name="Gonzalez J."/>
            <person name="Henrissat B."/>
            <person name="Kuo A."/>
            <person name="Liang C."/>
            <person name="Lipzen A."/>
            <person name="Lutzoni F."/>
            <person name="Magnuson J."/>
            <person name="Mondo S."/>
            <person name="Nolan M."/>
            <person name="Ohm R."/>
            <person name="Pangilinan J."/>
            <person name="Park H.-J."/>
            <person name="Ramirez L."/>
            <person name="Alfaro M."/>
            <person name="Sun H."/>
            <person name="Tritt A."/>
            <person name="Yoshinaga Y."/>
            <person name="Zwiers L.-H."/>
            <person name="Turgeon B."/>
            <person name="Goodwin S."/>
            <person name="Spatafora J."/>
            <person name="Crous P."/>
            <person name="Grigoriev I."/>
        </authorList>
    </citation>
    <scope>NUCLEOTIDE SEQUENCE</scope>
    <source>
        <strain evidence="1">CBS 113818</strain>
    </source>
</reference>
<evidence type="ECO:0000313" key="1">
    <source>
        <dbReference type="EMBL" id="KAF2827200.1"/>
    </source>
</evidence>
<protein>
    <submittedName>
        <fullName evidence="1">Uncharacterized protein</fullName>
    </submittedName>
</protein>
<name>A0A6A7A1J7_9PLEO</name>
<accession>A0A6A7A1J7</accession>
<organism evidence="1 2">
    <name type="scientific">Ophiobolus disseminans</name>
    <dbReference type="NCBI Taxonomy" id="1469910"/>
    <lineage>
        <taxon>Eukaryota</taxon>
        <taxon>Fungi</taxon>
        <taxon>Dikarya</taxon>
        <taxon>Ascomycota</taxon>
        <taxon>Pezizomycotina</taxon>
        <taxon>Dothideomycetes</taxon>
        <taxon>Pleosporomycetidae</taxon>
        <taxon>Pleosporales</taxon>
        <taxon>Pleosporineae</taxon>
        <taxon>Phaeosphaeriaceae</taxon>
        <taxon>Ophiobolus</taxon>
    </lineage>
</organism>
<dbReference type="AlphaFoldDB" id="A0A6A7A1J7"/>
<sequence length="112" mass="12803">MGEKFMDIAFQNDILKAMICRLINAGRNPNIETINYIYCGTTDPSPARRFMIDTCIWTNRGCLEDIENPAVQLHEDLVRDLLKASMALPKPLSPETPWDLGASNYFKQILRK</sequence>